<dbReference type="RefSeq" id="XP_019093643.1">
    <property type="nucleotide sequence ID" value="XM_019238098.1"/>
</dbReference>
<keyword evidence="1" id="KW-1185">Reference proteome</keyword>
<accession>A0ABM1R3Q5</accession>
<dbReference type="GeneID" id="104753061"/>
<evidence type="ECO:0000313" key="2">
    <source>
        <dbReference type="RefSeq" id="XP_019093643.1"/>
    </source>
</evidence>
<evidence type="ECO:0000313" key="1">
    <source>
        <dbReference type="Proteomes" id="UP000694864"/>
    </source>
</evidence>
<proteinExistence type="predicted"/>
<reference evidence="2" key="2">
    <citation type="submission" date="2025-08" db="UniProtKB">
        <authorList>
            <consortium name="RefSeq"/>
        </authorList>
    </citation>
    <scope>IDENTIFICATION</scope>
    <source>
        <tissue evidence="2">Leaf</tissue>
    </source>
</reference>
<organism evidence="1 2">
    <name type="scientific">Camelina sativa</name>
    <name type="common">False flax</name>
    <name type="synonym">Myagrum sativum</name>
    <dbReference type="NCBI Taxonomy" id="90675"/>
    <lineage>
        <taxon>Eukaryota</taxon>
        <taxon>Viridiplantae</taxon>
        <taxon>Streptophyta</taxon>
        <taxon>Embryophyta</taxon>
        <taxon>Tracheophyta</taxon>
        <taxon>Spermatophyta</taxon>
        <taxon>Magnoliopsida</taxon>
        <taxon>eudicotyledons</taxon>
        <taxon>Gunneridae</taxon>
        <taxon>Pentapetalae</taxon>
        <taxon>rosids</taxon>
        <taxon>malvids</taxon>
        <taxon>Brassicales</taxon>
        <taxon>Brassicaceae</taxon>
        <taxon>Camelineae</taxon>
        <taxon>Camelina</taxon>
    </lineage>
</organism>
<sequence>MQFMQKMIVEMGVYNHKSNEKIMKSVVGFPGYPMPYVDLKEGTLIVIGDGDPVQIVAKLRKKWGKANLTLFVPCEIREVREREALLRSNIEICDRHVPTPHYDHMVNDHKLGCVIC</sequence>
<reference evidence="1" key="1">
    <citation type="journal article" date="2014" name="Nat. Commun.">
        <title>The emerging biofuel crop Camelina sativa retains a highly undifferentiated hexaploid genome structure.</title>
        <authorList>
            <person name="Kagale S."/>
            <person name="Koh C."/>
            <person name="Nixon J."/>
            <person name="Bollina V."/>
            <person name="Clarke W.E."/>
            <person name="Tuteja R."/>
            <person name="Spillane C."/>
            <person name="Robinson S.J."/>
            <person name="Links M.G."/>
            <person name="Clarke C."/>
            <person name="Higgins E.E."/>
            <person name="Huebert T."/>
            <person name="Sharpe A.G."/>
            <person name="Parkin I.A."/>
        </authorList>
    </citation>
    <scope>NUCLEOTIDE SEQUENCE [LARGE SCALE GENOMIC DNA]</scope>
    <source>
        <strain evidence="1">cv. DH55</strain>
    </source>
</reference>
<gene>
    <name evidence="2" type="primary">LOC104753061</name>
</gene>
<name>A0ABM1R3Q5_CAMSA</name>
<protein>
    <submittedName>
        <fullName evidence="2">Uncharacterized protein LOC104753061 isoform X1</fullName>
    </submittedName>
</protein>
<dbReference type="Proteomes" id="UP000694864">
    <property type="component" value="Chromosome 16"/>
</dbReference>
<dbReference type="Gene3D" id="3.30.70.100">
    <property type="match status" value="1"/>
</dbReference>